<evidence type="ECO:0000259" key="1">
    <source>
        <dbReference type="Pfam" id="PF13173"/>
    </source>
</evidence>
<dbReference type="PANTHER" id="PTHR43566:SF1">
    <property type="entry name" value="AAA+ ATPASE DOMAIN-CONTAINING PROTEIN"/>
    <property type="match status" value="1"/>
</dbReference>
<dbReference type="STRING" id="1618481.US54_C0038G0010"/>
<reference evidence="3 4" key="1">
    <citation type="journal article" date="2015" name="Nature">
        <title>rRNA introns, odd ribosomes, and small enigmatic genomes across a large radiation of phyla.</title>
        <authorList>
            <person name="Brown C.T."/>
            <person name="Hug L.A."/>
            <person name="Thomas B.C."/>
            <person name="Sharon I."/>
            <person name="Castelle C.J."/>
            <person name="Singh A."/>
            <person name="Wilkins M.J."/>
            <person name="Williams K.H."/>
            <person name="Banfield J.F."/>
        </authorList>
    </citation>
    <scope>NUCLEOTIDE SEQUENCE [LARGE SCALE GENOMIC DNA]</scope>
</reference>
<dbReference type="SUPFAM" id="SSF52540">
    <property type="entry name" value="P-loop containing nucleoside triphosphate hydrolases"/>
    <property type="match status" value="1"/>
</dbReference>
<feature type="domain" description="DUF4143" evidence="2">
    <location>
        <begin position="212"/>
        <end position="353"/>
    </location>
</feature>
<comment type="caution">
    <text evidence="3">The sequence shown here is derived from an EMBL/GenBank/DDBJ whole genome shotgun (WGS) entry which is preliminary data.</text>
</comment>
<organism evidence="3 4">
    <name type="scientific">Candidatus Roizmanbacteria bacterium GW2011_GWA2_37_7</name>
    <dbReference type="NCBI Taxonomy" id="1618481"/>
    <lineage>
        <taxon>Bacteria</taxon>
        <taxon>Candidatus Roizmaniibacteriota</taxon>
    </lineage>
</organism>
<evidence type="ECO:0000313" key="4">
    <source>
        <dbReference type="Proteomes" id="UP000034471"/>
    </source>
</evidence>
<protein>
    <recommendedName>
        <fullName evidence="5">AAA+ ATPase domain-containing protein</fullName>
    </recommendedName>
</protein>
<evidence type="ECO:0000313" key="3">
    <source>
        <dbReference type="EMBL" id="KKQ37310.1"/>
    </source>
</evidence>
<dbReference type="InterPro" id="IPR027417">
    <property type="entry name" value="P-loop_NTPase"/>
</dbReference>
<evidence type="ECO:0000259" key="2">
    <source>
        <dbReference type="Pfam" id="PF13635"/>
    </source>
</evidence>
<evidence type="ECO:0008006" key="5">
    <source>
        <dbReference type="Google" id="ProtNLM"/>
    </source>
</evidence>
<dbReference type="Pfam" id="PF13173">
    <property type="entry name" value="AAA_14"/>
    <property type="match status" value="1"/>
</dbReference>
<proteinExistence type="predicted"/>
<dbReference type="EMBL" id="LBTJ01000038">
    <property type="protein sequence ID" value="KKQ37310.1"/>
    <property type="molecule type" value="Genomic_DNA"/>
</dbReference>
<dbReference type="Pfam" id="PF13635">
    <property type="entry name" value="DUF4143"/>
    <property type="match status" value="1"/>
</dbReference>
<feature type="domain" description="AAA" evidence="1">
    <location>
        <begin position="19"/>
        <end position="145"/>
    </location>
</feature>
<dbReference type="Gene3D" id="3.40.50.300">
    <property type="entry name" value="P-loop containing nucleotide triphosphate hydrolases"/>
    <property type="match status" value="1"/>
</dbReference>
<gene>
    <name evidence="3" type="ORF">US54_C0038G0010</name>
</gene>
<dbReference type="Proteomes" id="UP000034471">
    <property type="component" value="Unassembled WGS sequence"/>
</dbReference>
<dbReference type="InterPro" id="IPR025420">
    <property type="entry name" value="DUF4143"/>
</dbReference>
<accession>A0A0G0HFJ9</accession>
<dbReference type="InterPro" id="IPR041682">
    <property type="entry name" value="AAA_14"/>
</dbReference>
<dbReference type="AlphaFoldDB" id="A0A0G0HFJ9"/>
<sequence>MIIKRSILSKAISQIESDQFLLFVGPRQAGKTTILKQLQMQSLHYQSTFINLEDREFLTLLNESPKNLFKLIPPVRNQRQFVFLDEIQYLDNPTNFLKLLFDDYRDKVKLIVSGSSAFYLDKKFHDSLVGRKIIFQVNTLSLRELFAYRHPEIRNKSIKNLSLVQKDLLSDCLYEYLMYGGYPRVVLAPLEEKAEILRDITYSYVKKDVYEANIRNDLIFYQLLKILASQIGNLVNASELANTLEVSKTAINNYLYIMQKSFHINLIPPFFKTIRKEIIKMPKVYFHDLGLRNFLTNNFSPLISRADRGQLLENLVFRLLQENNPIEDIKFWRTISGNEVDFVVNNVAYEVKISQKQIRKSKYKLFQQKYPEMKLQFINAHNILDLI</sequence>
<name>A0A0G0HFJ9_9BACT</name>
<dbReference type="PANTHER" id="PTHR43566">
    <property type="entry name" value="CONSERVED PROTEIN"/>
    <property type="match status" value="1"/>
</dbReference>